<sequence length="93" mass="10329">MPVLPILKGRQLDASLSSNYKPISQSTVCARVLEKVILEKYNDRMAVSDSQVGFKTGGSSDIVLSLPPFCLILQRHRAAMMRMRNRVVPDIAV</sequence>
<proteinExistence type="predicted"/>
<gene>
    <name evidence="1" type="ORF">K1T71_014626</name>
</gene>
<organism evidence="1 2">
    <name type="scientific">Dendrolimus kikuchii</name>
    <dbReference type="NCBI Taxonomy" id="765133"/>
    <lineage>
        <taxon>Eukaryota</taxon>
        <taxon>Metazoa</taxon>
        <taxon>Ecdysozoa</taxon>
        <taxon>Arthropoda</taxon>
        <taxon>Hexapoda</taxon>
        <taxon>Insecta</taxon>
        <taxon>Pterygota</taxon>
        <taxon>Neoptera</taxon>
        <taxon>Endopterygota</taxon>
        <taxon>Lepidoptera</taxon>
        <taxon>Glossata</taxon>
        <taxon>Ditrysia</taxon>
        <taxon>Bombycoidea</taxon>
        <taxon>Lasiocampidae</taxon>
        <taxon>Dendrolimus</taxon>
    </lineage>
</organism>
<dbReference type="EMBL" id="CM034415">
    <property type="protein sequence ID" value="KAJ0170020.1"/>
    <property type="molecule type" value="Genomic_DNA"/>
</dbReference>
<comment type="caution">
    <text evidence="1">The sequence shown here is derived from an EMBL/GenBank/DDBJ whole genome shotgun (WGS) entry which is preliminary data.</text>
</comment>
<evidence type="ECO:0000313" key="2">
    <source>
        <dbReference type="Proteomes" id="UP000824533"/>
    </source>
</evidence>
<reference evidence="1 2" key="1">
    <citation type="journal article" date="2021" name="Front. Genet.">
        <title>Chromosome-Level Genome Assembly Reveals Significant Gene Expansion in the Toll and IMD Signaling Pathways of Dendrolimus kikuchii.</title>
        <authorList>
            <person name="Zhou J."/>
            <person name="Wu P."/>
            <person name="Xiong Z."/>
            <person name="Liu N."/>
            <person name="Zhao N."/>
            <person name="Ji M."/>
            <person name="Qiu Y."/>
            <person name="Yang B."/>
        </authorList>
    </citation>
    <scope>NUCLEOTIDE SEQUENCE [LARGE SCALE GENOMIC DNA]</scope>
    <source>
        <strain evidence="1">Ann1</strain>
    </source>
</reference>
<dbReference type="Proteomes" id="UP000824533">
    <property type="component" value="Linkage Group LG29"/>
</dbReference>
<protein>
    <submittedName>
        <fullName evidence="1">Uncharacterized protein</fullName>
    </submittedName>
</protein>
<name>A0ACC1CEU6_9NEOP</name>
<accession>A0ACC1CEU6</accession>
<keyword evidence="2" id="KW-1185">Reference proteome</keyword>
<evidence type="ECO:0000313" key="1">
    <source>
        <dbReference type="EMBL" id="KAJ0170020.1"/>
    </source>
</evidence>